<dbReference type="Proteomes" id="UP000258309">
    <property type="component" value="Unassembled WGS sequence"/>
</dbReference>
<proteinExistence type="predicted"/>
<gene>
    <name evidence="1" type="ORF">B7463_g12153</name>
</gene>
<protein>
    <submittedName>
        <fullName evidence="1">Uncharacterized protein</fullName>
    </submittedName>
</protein>
<dbReference type="AlphaFoldDB" id="A0A3E2GSW9"/>
<comment type="caution">
    <text evidence="1">The sequence shown here is derived from an EMBL/GenBank/DDBJ whole genome shotgun (WGS) entry which is preliminary data.</text>
</comment>
<feature type="non-terminal residue" evidence="1">
    <location>
        <position position="1"/>
    </location>
</feature>
<dbReference type="EMBL" id="NCSJ02000492">
    <property type="protein sequence ID" value="RFU24182.1"/>
    <property type="molecule type" value="Genomic_DNA"/>
</dbReference>
<accession>A0A3E2GSW9</accession>
<sequence>MLCATLEDPAEDVAAVSRTGSSEIIDRMYDTILVQDDDGYYIYLDLDSFDTFLQIAKPTDTSAERP</sequence>
<evidence type="ECO:0000313" key="1">
    <source>
        <dbReference type="EMBL" id="RFU24182.1"/>
    </source>
</evidence>
<reference evidence="1 2" key="1">
    <citation type="submission" date="2018-05" db="EMBL/GenBank/DDBJ databases">
        <title>Draft genome sequence of Scytalidium lignicola DSM 105466, a ubiquitous saprotrophic fungus.</title>
        <authorList>
            <person name="Buettner E."/>
            <person name="Gebauer A.M."/>
            <person name="Hofrichter M."/>
            <person name="Liers C."/>
            <person name="Kellner H."/>
        </authorList>
    </citation>
    <scope>NUCLEOTIDE SEQUENCE [LARGE SCALE GENOMIC DNA]</scope>
    <source>
        <strain evidence="1 2">DSM 105466</strain>
    </source>
</reference>
<name>A0A3E2GSW9_SCYLI</name>
<feature type="non-terminal residue" evidence="1">
    <location>
        <position position="66"/>
    </location>
</feature>
<evidence type="ECO:0000313" key="2">
    <source>
        <dbReference type="Proteomes" id="UP000258309"/>
    </source>
</evidence>
<organism evidence="1 2">
    <name type="scientific">Scytalidium lignicola</name>
    <name type="common">Hyphomycete</name>
    <dbReference type="NCBI Taxonomy" id="5539"/>
    <lineage>
        <taxon>Eukaryota</taxon>
        <taxon>Fungi</taxon>
        <taxon>Dikarya</taxon>
        <taxon>Ascomycota</taxon>
        <taxon>Pezizomycotina</taxon>
        <taxon>Leotiomycetes</taxon>
        <taxon>Leotiomycetes incertae sedis</taxon>
        <taxon>Scytalidium</taxon>
    </lineage>
</organism>
<keyword evidence="2" id="KW-1185">Reference proteome</keyword>